<reference evidence="5 6" key="1">
    <citation type="journal article" date="2011" name="Proc. Natl. Acad. Sci. U.S.A.">
        <title>Evolutionary erosion of yeast sex chromosomes by mating-type switching accidents.</title>
        <authorList>
            <person name="Gordon J.L."/>
            <person name="Armisen D."/>
            <person name="Proux-Wera E."/>
            <person name="Oheigeartaigh S.S."/>
            <person name="Byrne K.P."/>
            <person name="Wolfe K.H."/>
        </authorList>
    </citation>
    <scope>NUCLEOTIDE SEQUENCE [LARGE SCALE GENOMIC DNA]</scope>
    <source>
        <strain evidence="6">ATCC 24235 / CBS 4417 / NBRC 1672 / NRRL Y-8282 / UCD 70-5</strain>
    </source>
</reference>
<dbReference type="eggNOG" id="KOG2110">
    <property type="taxonomic scope" value="Eukaryota"/>
</dbReference>
<dbReference type="AlphaFoldDB" id="G8C1R2"/>
<keyword evidence="1" id="KW-0853">WD repeat</keyword>
<dbReference type="STRING" id="1071381.G8C1R2"/>
<dbReference type="GO" id="GO:0006624">
    <property type="term" value="P:vacuolar protein processing"/>
    <property type="evidence" value="ECO:0007669"/>
    <property type="project" value="EnsemblFungi"/>
</dbReference>
<dbReference type="GO" id="GO:0170071">
    <property type="term" value="C:CROP complex"/>
    <property type="evidence" value="ECO:0007669"/>
    <property type="project" value="EnsemblFungi"/>
</dbReference>
<dbReference type="GO" id="GO:0044090">
    <property type="term" value="P:positive regulation of vacuole organization"/>
    <property type="evidence" value="ECO:0007669"/>
    <property type="project" value="EnsemblFungi"/>
</dbReference>
<name>G8C1R2_TETPH</name>
<dbReference type="GO" id="GO:0005768">
    <property type="term" value="C:endosome"/>
    <property type="evidence" value="ECO:0007669"/>
    <property type="project" value="EnsemblFungi"/>
</dbReference>
<evidence type="ECO:0008006" key="7">
    <source>
        <dbReference type="Google" id="ProtNLM"/>
    </source>
</evidence>
<dbReference type="GO" id="GO:0034727">
    <property type="term" value="P:piecemeal microautophagy of the nucleus"/>
    <property type="evidence" value="ECO:0007669"/>
    <property type="project" value="EnsemblFungi"/>
</dbReference>
<dbReference type="GO" id="GO:0005829">
    <property type="term" value="C:cytosol"/>
    <property type="evidence" value="ECO:0007669"/>
    <property type="project" value="EnsemblFungi"/>
</dbReference>
<dbReference type="GO" id="GO:0032258">
    <property type="term" value="P:cytoplasm to vacuole targeting by the Cvt pathway"/>
    <property type="evidence" value="ECO:0007669"/>
    <property type="project" value="EnsemblFungi"/>
</dbReference>
<feature type="region of interest" description="Disordered" evidence="4">
    <location>
        <begin position="356"/>
        <end position="411"/>
    </location>
</feature>
<evidence type="ECO:0000256" key="3">
    <source>
        <dbReference type="ARBA" id="ARBA00025740"/>
    </source>
</evidence>
<dbReference type="GO" id="GO:0032266">
    <property type="term" value="F:phosphatidylinositol-3-phosphate binding"/>
    <property type="evidence" value="ECO:0007669"/>
    <property type="project" value="EnsemblFungi"/>
</dbReference>
<sequence>MSDAPLINFINFNQNGSCISIATTEGFRIYNCDPFGKFYSQKKLNFNSTSNQDNPNMDLSTVSSPTGCSLAIVEMLYSTSLLAIVGLGDQPALSPRRLTMLNTKTDTVICEVTFPTAILSVKMNKARLIVVLREQIYIYDIKTMRLLHTIENNENDKGLIALSTSLDNDFLAYPSPPKIINSEIEANLTTNNMVLLSNNSRNNIQSSDNNRRLGKDANGSNEQQNLDSEPNNNEPDAPLFMSSNNLNNKNTHKIIKNGDVILFNLVTLQPTMVVEAHKGTIAALALNNEGTLLATASEKGTIVRVFSVETGAKLYQFRRGTYPTNVHSIIFSNDSKYLSVTCSSKTVHIFKMDNENLTPSNENFTSRSSSPPLSEELDNNSNETDMLSNETNTSPKSPDSSKKEPFVDTTRSTVGRMIRKSTQKFSKNAAKKFGEYFPLDVKSIIESSRHFASFKLPIESKETYSNYIGSNNANLSSHQLNSTSSESLAHVSMRINAGKYISSIGEEITLDLSNYPKVLANYSNYTTGQTSPKKITAIPIRVLSSDGIYYNYILDPERGGDCILISKYSLLLD</sequence>
<dbReference type="SMART" id="SM00320">
    <property type="entry name" value="WD40"/>
    <property type="match status" value="2"/>
</dbReference>
<dbReference type="InterPro" id="IPR001680">
    <property type="entry name" value="WD40_rpt"/>
</dbReference>
<dbReference type="HOGENOM" id="CLU_025895_5_2_1"/>
<dbReference type="Proteomes" id="UP000005666">
    <property type="component" value="Chromosome 15"/>
</dbReference>
<evidence type="ECO:0000313" key="6">
    <source>
        <dbReference type="Proteomes" id="UP000005666"/>
    </source>
</evidence>
<organism evidence="5 6">
    <name type="scientific">Tetrapisispora phaffii (strain ATCC 24235 / CBS 4417 / NBRC 1672 / NRRL Y-8282 / UCD 70-5)</name>
    <name type="common">Yeast</name>
    <name type="synonym">Fabospora phaffii</name>
    <dbReference type="NCBI Taxonomy" id="1071381"/>
    <lineage>
        <taxon>Eukaryota</taxon>
        <taxon>Fungi</taxon>
        <taxon>Dikarya</taxon>
        <taxon>Ascomycota</taxon>
        <taxon>Saccharomycotina</taxon>
        <taxon>Saccharomycetes</taxon>
        <taxon>Saccharomycetales</taxon>
        <taxon>Saccharomycetaceae</taxon>
        <taxon>Tetrapisispora</taxon>
    </lineage>
</organism>
<keyword evidence="2" id="KW-0677">Repeat</keyword>
<dbReference type="KEGG" id="tpf:TPHA_0O01210"/>
<feature type="compositionally biased region" description="Polar residues" evidence="4">
    <location>
        <begin position="379"/>
        <end position="393"/>
    </location>
</feature>
<dbReference type="GO" id="GO:0045324">
    <property type="term" value="P:late endosome to vacuole transport"/>
    <property type="evidence" value="ECO:0007669"/>
    <property type="project" value="EnsemblFungi"/>
</dbReference>
<dbReference type="GO" id="GO:0070772">
    <property type="term" value="C:PAS complex"/>
    <property type="evidence" value="ECO:0007669"/>
    <property type="project" value="EnsemblFungi"/>
</dbReference>
<evidence type="ECO:0000256" key="4">
    <source>
        <dbReference type="SAM" id="MobiDB-lite"/>
    </source>
</evidence>
<accession>G8C1R2</accession>
<keyword evidence="6" id="KW-1185">Reference proteome</keyword>
<dbReference type="RefSeq" id="XP_003688524.1">
    <property type="nucleotide sequence ID" value="XM_003688476.1"/>
</dbReference>
<dbReference type="Gene3D" id="2.130.10.10">
    <property type="entry name" value="YVTN repeat-like/Quinoprotein amine dehydrogenase"/>
    <property type="match status" value="1"/>
</dbReference>
<dbReference type="GO" id="GO:0043130">
    <property type="term" value="F:ubiquitin binding"/>
    <property type="evidence" value="ECO:0007669"/>
    <property type="project" value="EnsemblFungi"/>
</dbReference>
<evidence type="ECO:0000313" key="5">
    <source>
        <dbReference type="EMBL" id="CCE66090.1"/>
    </source>
</evidence>
<feature type="compositionally biased region" description="Polar residues" evidence="4">
    <location>
        <begin position="356"/>
        <end position="367"/>
    </location>
</feature>
<dbReference type="GO" id="GO:0000329">
    <property type="term" value="C:fungal-type vacuole membrane"/>
    <property type="evidence" value="ECO:0007669"/>
    <property type="project" value="EnsemblFungi"/>
</dbReference>
<dbReference type="GO" id="GO:0070273">
    <property type="term" value="F:phosphatidylinositol-4-phosphate binding"/>
    <property type="evidence" value="ECO:0007669"/>
    <property type="project" value="EnsemblFungi"/>
</dbReference>
<dbReference type="InterPro" id="IPR048720">
    <property type="entry name" value="PROPPIN"/>
</dbReference>
<evidence type="ECO:0000256" key="2">
    <source>
        <dbReference type="ARBA" id="ARBA00022737"/>
    </source>
</evidence>
<dbReference type="PANTHER" id="PTHR11227">
    <property type="entry name" value="WD-REPEAT PROTEIN INTERACTING WITH PHOSPHOINOSIDES WIPI -RELATED"/>
    <property type="match status" value="1"/>
</dbReference>
<dbReference type="SUPFAM" id="SSF50978">
    <property type="entry name" value="WD40 repeat-like"/>
    <property type="match status" value="1"/>
</dbReference>
<evidence type="ECO:0000256" key="1">
    <source>
        <dbReference type="ARBA" id="ARBA00022574"/>
    </source>
</evidence>
<dbReference type="OrthoDB" id="1667587at2759"/>
<dbReference type="GO" id="GO:0061908">
    <property type="term" value="C:phagophore"/>
    <property type="evidence" value="ECO:0007669"/>
    <property type="project" value="EnsemblFungi"/>
</dbReference>
<proteinExistence type="inferred from homology"/>
<dbReference type="GeneID" id="11530629"/>
<dbReference type="GO" id="GO:0080025">
    <property type="term" value="F:phosphatidylinositol-3,5-bisphosphate binding"/>
    <property type="evidence" value="ECO:0007669"/>
    <property type="project" value="EnsemblFungi"/>
</dbReference>
<feature type="region of interest" description="Disordered" evidence="4">
    <location>
        <begin position="200"/>
        <end position="244"/>
    </location>
</feature>
<dbReference type="InterPro" id="IPR036322">
    <property type="entry name" value="WD40_repeat_dom_sf"/>
</dbReference>
<feature type="compositionally biased region" description="Polar residues" evidence="4">
    <location>
        <begin position="218"/>
        <end position="234"/>
    </location>
</feature>
<protein>
    <recommendedName>
        <fullName evidence="7">Autophagy-related protein 18</fullName>
    </recommendedName>
</protein>
<gene>
    <name evidence="5" type="primary">TPHA0O01210</name>
    <name evidence="5" type="ordered locus">TPHA_0O01210</name>
</gene>
<dbReference type="GO" id="GO:0000425">
    <property type="term" value="P:pexophagy"/>
    <property type="evidence" value="ECO:0007669"/>
    <property type="project" value="EnsemblFungi"/>
</dbReference>
<dbReference type="OMA" id="ENCYLAC"/>
<dbReference type="InterPro" id="IPR015943">
    <property type="entry name" value="WD40/YVTN_repeat-like_dom_sf"/>
</dbReference>
<comment type="similarity">
    <text evidence="3">Belongs to the WD repeat PROPPIN family.</text>
</comment>
<dbReference type="GO" id="GO:0034045">
    <property type="term" value="C:phagophore assembly site membrane"/>
    <property type="evidence" value="ECO:0007669"/>
    <property type="project" value="EnsemblFungi"/>
</dbReference>
<dbReference type="EMBL" id="HE612870">
    <property type="protein sequence ID" value="CCE66090.1"/>
    <property type="molecule type" value="Genomic_DNA"/>
</dbReference>
<dbReference type="Pfam" id="PF21032">
    <property type="entry name" value="PROPPIN"/>
    <property type="match status" value="2"/>
</dbReference>